<organism evidence="2 3">
    <name type="scientific">Triparma columacea</name>
    <dbReference type="NCBI Taxonomy" id="722753"/>
    <lineage>
        <taxon>Eukaryota</taxon>
        <taxon>Sar</taxon>
        <taxon>Stramenopiles</taxon>
        <taxon>Ochrophyta</taxon>
        <taxon>Bolidophyceae</taxon>
        <taxon>Parmales</taxon>
        <taxon>Triparmaceae</taxon>
        <taxon>Triparma</taxon>
    </lineage>
</organism>
<gene>
    <name evidence="2" type="ORF">TrCOL_g2164</name>
</gene>
<sequence>MADVEPTTSDDKKIDEFLFHLKSGFLITKIASSQFGSPSRRVLFCDESGHNLSWRAVKQSDYPSKAEYLSDVGSMSYAGTKKTTLLPLTKLVSCQYSKEKFQNEEFYMRLVFEGHRSLDINLLTKEDWEYCMDGFELIAQNRSKFAKSPSFRPESMQEIWDHDNYKPVIWEYSPGKTCNVGCGNDWEDIFLISSCYGCLWSFLLAFYALLLKGILDTDEKSTLLMMYFVFGIIYVCLVGLAVYTGQMEVEALRKKKAVLGLGEDDDMPDDDDFD</sequence>
<dbReference type="Proteomes" id="UP001165065">
    <property type="component" value="Unassembled WGS sequence"/>
</dbReference>
<accession>A0A9W7LF43</accession>
<protein>
    <submittedName>
        <fullName evidence="2">Uncharacterized protein</fullName>
    </submittedName>
</protein>
<evidence type="ECO:0000313" key="3">
    <source>
        <dbReference type="Proteomes" id="UP001165065"/>
    </source>
</evidence>
<proteinExistence type="predicted"/>
<feature type="transmembrane region" description="Helical" evidence="1">
    <location>
        <begin position="189"/>
        <end position="211"/>
    </location>
</feature>
<comment type="caution">
    <text evidence="2">The sequence shown here is derived from an EMBL/GenBank/DDBJ whole genome shotgun (WGS) entry which is preliminary data.</text>
</comment>
<dbReference type="AlphaFoldDB" id="A0A9W7LF43"/>
<keyword evidence="1" id="KW-0812">Transmembrane</keyword>
<keyword evidence="3" id="KW-1185">Reference proteome</keyword>
<dbReference type="OrthoDB" id="186985at2759"/>
<keyword evidence="1" id="KW-1133">Transmembrane helix</keyword>
<name>A0A9W7LF43_9STRA</name>
<dbReference type="EMBL" id="BRYA01000350">
    <property type="protein sequence ID" value="GMI47561.1"/>
    <property type="molecule type" value="Genomic_DNA"/>
</dbReference>
<evidence type="ECO:0000313" key="2">
    <source>
        <dbReference type="EMBL" id="GMI47561.1"/>
    </source>
</evidence>
<reference evidence="3" key="1">
    <citation type="journal article" date="2023" name="Commun. Biol.">
        <title>Genome analysis of Parmales, the sister group of diatoms, reveals the evolutionary specialization of diatoms from phago-mixotrophs to photoautotrophs.</title>
        <authorList>
            <person name="Ban H."/>
            <person name="Sato S."/>
            <person name="Yoshikawa S."/>
            <person name="Yamada K."/>
            <person name="Nakamura Y."/>
            <person name="Ichinomiya M."/>
            <person name="Sato N."/>
            <person name="Blanc-Mathieu R."/>
            <person name="Endo H."/>
            <person name="Kuwata A."/>
            <person name="Ogata H."/>
        </authorList>
    </citation>
    <scope>NUCLEOTIDE SEQUENCE [LARGE SCALE GENOMIC DNA]</scope>
</reference>
<feature type="transmembrane region" description="Helical" evidence="1">
    <location>
        <begin position="223"/>
        <end position="243"/>
    </location>
</feature>
<evidence type="ECO:0000256" key="1">
    <source>
        <dbReference type="SAM" id="Phobius"/>
    </source>
</evidence>
<keyword evidence="1" id="KW-0472">Membrane</keyword>